<dbReference type="PANTHER" id="PTHR22854:SF2">
    <property type="entry name" value="INDOLE-3-GLYCEROL-PHOSPHATE SYNTHASE"/>
    <property type="match status" value="1"/>
</dbReference>
<evidence type="ECO:0000256" key="7">
    <source>
        <dbReference type="ARBA" id="ARBA00023239"/>
    </source>
</evidence>
<organism evidence="10">
    <name type="scientific">uncultured Chloroflexota bacterium</name>
    <dbReference type="NCBI Taxonomy" id="166587"/>
    <lineage>
        <taxon>Bacteria</taxon>
        <taxon>Bacillati</taxon>
        <taxon>Chloroflexota</taxon>
        <taxon>environmental samples</taxon>
    </lineage>
</organism>
<dbReference type="PANTHER" id="PTHR22854">
    <property type="entry name" value="TRYPTOPHAN BIOSYNTHESIS PROTEIN"/>
    <property type="match status" value="1"/>
</dbReference>
<keyword evidence="5 8" id="KW-0822">Tryptophan biosynthesis</keyword>
<comment type="similarity">
    <text evidence="8">Belongs to the TrpC family.</text>
</comment>
<keyword evidence="6 8" id="KW-0057">Aromatic amino acid biosynthesis</keyword>
<dbReference type="GO" id="GO:0000162">
    <property type="term" value="P:L-tryptophan biosynthetic process"/>
    <property type="evidence" value="ECO:0007669"/>
    <property type="project" value="UniProtKB-UniRule"/>
</dbReference>
<feature type="domain" description="Indole-3-glycerol phosphate synthase" evidence="9">
    <location>
        <begin position="4"/>
        <end position="148"/>
    </location>
</feature>
<dbReference type="CDD" id="cd00331">
    <property type="entry name" value="IGPS"/>
    <property type="match status" value="1"/>
</dbReference>
<reference evidence="10" key="1">
    <citation type="submission" date="2020-02" db="EMBL/GenBank/DDBJ databases">
        <authorList>
            <person name="Meier V. D."/>
        </authorList>
    </citation>
    <scope>NUCLEOTIDE SEQUENCE</scope>
    <source>
        <strain evidence="10">AVDCRST_MAG77</strain>
    </source>
</reference>
<dbReference type="GO" id="GO:0004640">
    <property type="term" value="F:phosphoribosylanthranilate isomerase activity"/>
    <property type="evidence" value="ECO:0007669"/>
    <property type="project" value="TreeGrafter"/>
</dbReference>
<dbReference type="InterPro" id="IPR013798">
    <property type="entry name" value="Indole-3-glycerol_P_synth_dom"/>
</dbReference>
<feature type="domain" description="Indole-3-glycerol phosphate synthase" evidence="9">
    <location>
        <begin position="172"/>
        <end position="282"/>
    </location>
</feature>
<name>A0A6J4IFN3_9CHLR</name>
<proteinExistence type="inferred from homology"/>
<accession>A0A6J4IFN3</accession>
<dbReference type="Pfam" id="PF00218">
    <property type="entry name" value="IGPS"/>
    <property type="match status" value="2"/>
</dbReference>
<dbReference type="HAMAP" id="MF_00134_B">
    <property type="entry name" value="IGPS_B"/>
    <property type="match status" value="1"/>
</dbReference>
<keyword evidence="4 8" id="KW-0210">Decarboxylase</keyword>
<evidence type="ECO:0000256" key="6">
    <source>
        <dbReference type="ARBA" id="ARBA00023141"/>
    </source>
</evidence>
<dbReference type="EMBL" id="CADCTC010000122">
    <property type="protein sequence ID" value="CAA9249309.1"/>
    <property type="molecule type" value="Genomic_DNA"/>
</dbReference>
<dbReference type="Gene3D" id="3.20.20.70">
    <property type="entry name" value="Aldolase class I"/>
    <property type="match status" value="1"/>
</dbReference>
<dbReference type="InterPro" id="IPR013785">
    <property type="entry name" value="Aldolase_TIM"/>
</dbReference>
<comment type="pathway">
    <text evidence="2 8">Amino-acid biosynthesis; L-tryptophan biosynthesis; L-tryptophan from chorismate: step 4/5.</text>
</comment>
<evidence type="ECO:0000259" key="9">
    <source>
        <dbReference type="Pfam" id="PF00218"/>
    </source>
</evidence>
<dbReference type="GO" id="GO:0004425">
    <property type="term" value="F:indole-3-glycerol-phosphate synthase activity"/>
    <property type="evidence" value="ECO:0007669"/>
    <property type="project" value="UniProtKB-UniRule"/>
</dbReference>
<dbReference type="SUPFAM" id="SSF51366">
    <property type="entry name" value="Ribulose-phoshate binding barrel"/>
    <property type="match status" value="1"/>
</dbReference>
<evidence type="ECO:0000256" key="5">
    <source>
        <dbReference type="ARBA" id="ARBA00022822"/>
    </source>
</evidence>
<dbReference type="InterPro" id="IPR045186">
    <property type="entry name" value="Indole-3-glycerol_P_synth"/>
</dbReference>
<evidence type="ECO:0000256" key="8">
    <source>
        <dbReference type="HAMAP-Rule" id="MF_00134"/>
    </source>
</evidence>
<keyword evidence="3 8" id="KW-0028">Amino-acid biosynthesis</keyword>
<gene>
    <name evidence="8" type="primary">trpC</name>
    <name evidence="10" type="ORF">AVDCRST_MAG77-2086</name>
</gene>
<evidence type="ECO:0000256" key="2">
    <source>
        <dbReference type="ARBA" id="ARBA00004696"/>
    </source>
</evidence>
<dbReference type="EC" id="4.1.1.48" evidence="8"/>
<evidence type="ECO:0000256" key="3">
    <source>
        <dbReference type="ARBA" id="ARBA00022605"/>
    </source>
</evidence>
<keyword evidence="7 8" id="KW-0456">Lyase</keyword>
<protein>
    <recommendedName>
        <fullName evidence="8">Indole-3-glycerol phosphate synthase</fullName>
        <shortName evidence="8">IGPS</shortName>
        <ecNumber evidence="8">4.1.1.48</ecNumber>
    </recommendedName>
</protein>
<dbReference type="AlphaFoldDB" id="A0A6J4IFN3"/>
<evidence type="ECO:0000313" key="10">
    <source>
        <dbReference type="EMBL" id="CAA9249309.1"/>
    </source>
</evidence>
<comment type="catalytic activity">
    <reaction evidence="1 8">
        <text>1-(2-carboxyphenylamino)-1-deoxy-D-ribulose 5-phosphate + H(+) = (1S,2R)-1-C-(indol-3-yl)glycerol 3-phosphate + CO2 + H2O</text>
        <dbReference type="Rhea" id="RHEA:23476"/>
        <dbReference type="ChEBI" id="CHEBI:15377"/>
        <dbReference type="ChEBI" id="CHEBI:15378"/>
        <dbReference type="ChEBI" id="CHEBI:16526"/>
        <dbReference type="ChEBI" id="CHEBI:58613"/>
        <dbReference type="ChEBI" id="CHEBI:58866"/>
        <dbReference type="EC" id="4.1.1.48"/>
    </reaction>
</comment>
<evidence type="ECO:0000256" key="1">
    <source>
        <dbReference type="ARBA" id="ARBA00001633"/>
    </source>
</evidence>
<dbReference type="UniPathway" id="UPA00035">
    <property type="reaction ID" value="UER00043"/>
</dbReference>
<evidence type="ECO:0000256" key="4">
    <source>
        <dbReference type="ARBA" id="ARBA00022793"/>
    </source>
</evidence>
<sequence>MTILDDILQHKRTEVAAAQRRTALGELEAAARSQPPARGFAAALRASAGAAAPRLIAEIKKVSPAKGALNTGMDVRAMATLYEAAGASAISVLTDERFFAGSLDDLRAVRATVSIPVLRKDFVISPYQLVEARAAGADAALLIVDGLASPLADPTDFDRQVEPGEPDLGVAYTRLRELLAYAREIGLDCLVETHDEAELDVAIEAQAEVIGLNNRNLRTFETTLAVTERLAGRVTKLATLVSESGIYTAEDVRRVRAAGAHAILVGSSIVSAEDPAAKIRELIG</sequence>
<dbReference type="InterPro" id="IPR011060">
    <property type="entry name" value="RibuloseP-bd_barrel"/>
</dbReference>